<dbReference type="Gene3D" id="3.10.170.10">
    <property type="match status" value="1"/>
</dbReference>
<evidence type="ECO:0000256" key="8">
    <source>
        <dbReference type="ARBA" id="ARBA00022837"/>
    </source>
</evidence>
<organism evidence="18 19">
    <name type="scientific">Bacillus tequilensis</name>
    <dbReference type="NCBI Taxonomy" id="227866"/>
    <lineage>
        <taxon>Bacteria</taxon>
        <taxon>Bacillati</taxon>
        <taxon>Bacillota</taxon>
        <taxon>Bacilli</taxon>
        <taxon>Bacillales</taxon>
        <taxon>Bacillaceae</taxon>
        <taxon>Bacillus</taxon>
    </lineage>
</organism>
<feature type="domain" description="PepSY" evidence="16">
    <location>
        <begin position="139"/>
        <end position="215"/>
    </location>
</feature>
<evidence type="ECO:0000259" key="17">
    <source>
        <dbReference type="Pfam" id="PF07504"/>
    </source>
</evidence>
<name>A0A6H0WHQ7_9BACI</name>
<dbReference type="SUPFAM" id="SSF55486">
    <property type="entry name" value="Metalloproteases ('zincins'), catalytic domain"/>
    <property type="match status" value="1"/>
</dbReference>
<evidence type="ECO:0000313" key="18">
    <source>
        <dbReference type="EMBL" id="QIW79684.1"/>
    </source>
</evidence>
<reference evidence="18 19" key="1">
    <citation type="submission" date="2020-02" db="EMBL/GenBank/DDBJ databases">
        <title>Genome sequencing, annotation and comparative genomic analysis of Bacillus tequilensis EA-CB0015, an effective biological control agent against Pseudocercospora fijiensis in banana plants.</title>
        <authorList>
            <person name="Cuellar-Gaviria T.Z."/>
            <person name="Ju K.-S."/>
            <person name="Villegas-Escobar V."/>
        </authorList>
    </citation>
    <scope>NUCLEOTIDE SEQUENCE [LARGE SCALE GENOMIC DNA]</scope>
    <source>
        <strain evidence="18 19">EA-CB0015</strain>
    </source>
</reference>
<protein>
    <recommendedName>
        <fullName evidence="12">Neutral metalloproteinase</fullName>
        <ecNumber evidence="12">3.4.24.-</ecNumber>
    </recommendedName>
</protein>
<feature type="active site" evidence="11">
    <location>
        <position position="365"/>
    </location>
</feature>
<evidence type="ECO:0000313" key="19">
    <source>
        <dbReference type="Proteomes" id="UP000501914"/>
    </source>
</evidence>
<comment type="subcellular location">
    <subcellularLocation>
        <location evidence="12">Secreted</location>
    </subcellularLocation>
</comment>
<evidence type="ECO:0000256" key="2">
    <source>
        <dbReference type="ARBA" id="ARBA00009388"/>
    </source>
</evidence>
<dbReference type="PANTHER" id="PTHR33794:SF1">
    <property type="entry name" value="BACILLOLYSIN"/>
    <property type="match status" value="1"/>
</dbReference>
<sequence length="521" mass="56487">MGLGKKLSVAVAASFMSLSISLPGVQAAESHQLKENQTHFLSKNAIAQSELPAPNDKAVKQFLKKNSGIFKGDPAKRLKLVESTTDALGYKHFRYAPVVNGVPVKDSQVIVHVDKSDNVYAINGELHNQSAAKTENSKKVSSEKALALAFKAIGKSPDAVSNGAAKNSNKAELKAVETKDGSYRLAYDVTIRYIEPEPANWEVLVDAETGSILKQQNKVEHAAATGSGTTLKGATVPLNISYESGKYVLRDLSKPTGTQIITYDLQNRKSSLPGTLVSSTTKTFTSSSQRAAVDAHYNLGKVYDYFYSNFKRNSYDNKGSKIVSSVHYGTKYNNAAWIGDQMIYGDGDGSFFSPLSGSLDVTAHEMTHGVTQETANLIYEKQPGALNESFSDVFGYFNDTEDWDIGEDITVSQPALRSLSNPTKYDQPDNYADYQNLPNTDEGDYGGVHTNSGIPNKAAYNTITKLGVSKSQQIYYRALTTYLTPSSTFKDAKAALIQSARDLYGSTDAAKVEAAWNAVGL</sequence>
<dbReference type="Gene3D" id="1.10.390.10">
    <property type="entry name" value="Neutral Protease Domain 2"/>
    <property type="match status" value="1"/>
</dbReference>
<feature type="domain" description="FTP" evidence="17">
    <location>
        <begin position="78"/>
        <end position="126"/>
    </location>
</feature>
<keyword evidence="12" id="KW-0964">Secreted</keyword>
<keyword evidence="7 12" id="KW-0862">Zinc</keyword>
<evidence type="ECO:0000256" key="3">
    <source>
        <dbReference type="ARBA" id="ARBA00022670"/>
    </source>
</evidence>
<evidence type="ECO:0000256" key="1">
    <source>
        <dbReference type="ARBA" id="ARBA00001947"/>
    </source>
</evidence>
<evidence type="ECO:0000256" key="5">
    <source>
        <dbReference type="ARBA" id="ARBA00022729"/>
    </source>
</evidence>
<feature type="active site" description="Proton donor" evidence="11">
    <location>
        <position position="449"/>
    </location>
</feature>
<dbReference type="InterPro" id="IPR023612">
    <property type="entry name" value="Peptidase_M4"/>
</dbReference>
<evidence type="ECO:0000256" key="6">
    <source>
        <dbReference type="ARBA" id="ARBA00022801"/>
    </source>
</evidence>
<evidence type="ECO:0000259" key="16">
    <source>
        <dbReference type="Pfam" id="PF03413"/>
    </source>
</evidence>
<dbReference type="Pfam" id="PF03413">
    <property type="entry name" value="PepSY"/>
    <property type="match status" value="1"/>
</dbReference>
<evidence type="ECO:0000256" key="4">
    <source>
        <dbReference type="ARBA" id="ARBA00022723"/>
    </source>
</evidence>
<evidence type="ECO:0000256" key="7">
    <source>
        <dbReference type="ARBA" id="ARBA00022833"/>
    </source>
</evidence>
<feature type="domain" description="Peptidase M4 C-terminal" evidence="15">
    <location>
        <begin position="375"/>
        <end position="520"/>
    </location>
</feature>
<dbReference type="InterPro" id="IPR025711">
    <property type="entry name" value="PepSY"/>
</dbReference>
<dbReference type="InterPro" id="IPR027268">
    <property type="entry name" value="Peptidase_M4/M1_CTD_sf"/>
</dbReference>
<keyword evidence="5 12" id="KW-0732">Signal</keyword>
<keyword evidence="10" id="KW-0865">Zymogen</keyword>
<dbReference type="InterPro" id="IPR013856">
    <property type="entry name" value="Peptidase_M4_domain"/>
</dbReference>
<dbReference type="RefSeq" id="WP_167872277.1">
    <property type="nucleotide sequence ID" value="NZ_CP048852.1"/>
</dbReference>
<dbReference type="GO" id="GO:0046872">
    <property type="term" value="F:metal ion binding"/>
    <property type="evidence" value="ECO:0007669"/>
    <property type="project" value="UniProtKB-UniRule"/>
</dbReference>
<dbReference type="AlphaFoldDB" id="A0A6H0WHQ7"/>
<gene>
    <name evidence="18" type="primary">nprE</name>
    <name evidence="18" type="ORF">G4P54_07695</name>
</gene>
<dbReference type="Pfam" id="PF01447">
    <property type="entry name" value="Peptidase_M4"/>
    <property type="match status" value="1"/>
</dbReference>
<dbReference type="InterPro" id="IPR001570">
    <property type="entry name" value="Peptidase_M4_C_domain"/>
</dbReference>
<keyword evidence="19" id="KW-1185">Reference proteome</keyword>
<feature type="signal peptide" evidence="12">
    <location>
        <begin position="1"/>
        <end position="27"/>
    </location>
</feature>
<dbReference type="GO" id="GO:0004222">
    <property type="term" value="F:metalloendopeptidase activity"/>
    <property type="evidence" value="ECO:0007669"/>
    <property type="project" value="UniProtKB-UniRule"/>
</dbReference>
<dbReference type="PRINTS" id="PR00730">
    <property type="entry name" value="THERMOLYSIN"/>
</dbReference>
<dbReference type="InterPro" id="IPR011096">
    <property type="entry name" value="FTP_domain"/>
</dbReference>
<evidence type="ECO:0000256" key="13">
    <source>
        <dbReference type="SAM" id="MobiDB-lite"/>
    </source>
</evidence>
<evidence type="ECO:0000259" key="14">
    <source>
        <dbReference type="Pfam" id="PF01447"/>
    </source>
</evidence>
<feature type="domain" description="Peptidase M4" evidence="14">
    <location>
        <begin position="225"/>
        <end position="372"/>
    </location>
</feature>
<dbReference type="InterPro" id="IPR050728">
    <property type="entry name" value="Zinc_Metalloprotease_M4"/>
</dbReference>
<proteinExistence type="inferred from homology"/>
<comment type="cofactor">
    <cofactor evidence="1 12">
        <name>Zn(2+)</name>
        <dbReference type="ChEBI" id="CHEBI:29105"/>
    </cofactor>
</comment>
<keyword evidence="3 12" id="KW-0645">Protease</keyword>
<dbReference type="KEGG" id="bteq:G4P54_07695"/>
<comment type="similarity">
    <text evidence="2 12">Belongs to the peptidase M4 family.</text>
</comment>
<dbReference type="EMBL" id="CP048852">
    <property type="protein sequence ID" value="QIW79684.1"/>
    <property type="molecule type" value="Genomic_DNA"/>
</dbReference>
<dbReference type="Proteomes" id="UP000501914">
    <property type="component" value="Chromosome"/>
</dbReference>
<keyword evidence="8" id="KW-0106">Calcium</keyword>
<evidence type="ECO:0000256" key="11">
    <source>
        <dbReference type="PIRSR" id="PIRSR623612-1"/>
    </source>
</evidence>
<evidence type="ECO:0000259" key="15">
    <source>
        <dbReference type="Pfam" id="PF02868"/>
    </source>
</evidence>
<dbReference type="GO" id="GO:0005576">
    <property type="term" value="C:extracellular region"/>
    <property type="evidence" value="ECO:0007669"/>
    <property type="project" value="UniProtKB-SubCell"/>
</dbReference>
<dbReference type="PANTHER" id="PTHR33794">
    <property type="entry name" value="BACILLOLYSIN"/>
    <property type="match status" value="1"/>
</dbReference>
<feature type="chain" id="PRO_5026379116" description="Neutral metalloproteinase" evidence="12">
    <location>
        <begin position="28"/>
        <end position="521"/>
    </location>
</feature>
<evidence type="ECO:0000256" key="10">
    <source>
        <dbReference type="ARBA" id="ARBA00023145"/>
    </source>
</evidence>
<dbReference type="Gene3D" id="3.10.450.40">
    <property type="match status" value="1"/>
</dbReference>
<dbReference type="Gene3D" id="3.10.450.490">
    <property type="match status" value="1"/>
</dbReference>
<dbReference type="CDD" id="cd09597">
    <property type="entry name" value="M4_TLP"/>
    <property type="match status" value="1"/>
</dbReference>
<dbReference type="GO" id="GO:0006508">
    <property type="term" value="P:proteolysis"/>
    <property type="evidence" value="ECO:0007669"/>
    <property type="project" value="UniProtKB-KW"/>
</dbReference>
<dbReference type="EC" id="3.4.24.-" evidence="12"/>
<dbReference type="Pfam" id="PF07504">
    <property type="entry name" value="FTP"/>
    <property type="match status" value="1"/>
</dbReference>
<keyword evidence="4" id="KW-0479">Metal-binding</keyword>
<feature type="region of interest" description="Disordered" evidence="13">
    <location>
        <begin position="419"/>
        <end position="450"/>
    </location>
</feature>
<keyword evidence="6 12" id="KW-0378">Hydrolase</keyword>
<accession>A0A6H0WHQ7</accession>
<dbReference type="Pfam" id="PF02868">
    <property type="entry name" value="Peptidase_M4_C"/>
    <property type="match status" value="1"/>
</dbReference>
<evidence type="ECO:0000256" key="12">
    <source>
        <dbReference type="RuleBase" id="RU366073"/>
    </source>
</evidence>
<comment type="function">
    <text evidence="12">Extracellular zinc metalloprotease.</text>
</comment>
<keyword evidence="9 12" id="KW-0482">Metalloprotease</keyword>
<evidence type="ECO:0000256" key="9">
    <source>
        <dbReference type="ARBA" id="ARBA00023049"/>
    </source>
</evidence>